<sequence length="46" mass="5420">MVDSLYIPARHFVIRRGTSEQHQGQQATQSLHQRFSHHKFHSLKPP</sequence>
<feature type="compositionally biased region" description="Polar residues" evidence="1">
    <location>
        <begin position="20"/>
        <end position="33"/>
    </location>
</feature>
<dbReference type="AlphaFoldDB" id="A0A3M5MNT1"/>
<comment type="caution">
    <text evidence="2">The sequence shown here is derived from an EMBL/GenBank/DDBJ whole genome shotgun (WGS) entry which is preliminary data.</text>
</comment>
<feature type="region of interest" description="Disordered" evidence="1">
    <location>
        <begin position="16"/>
        <end position="46"/>
    </location>
</feature>
<reference evidence="2 3" key="1">
    <citation type="submission" date="2018-08" db="EMBL/GenBank/DDBJ databases">
        <title>Recombination of ecologically and evolutionarily significant loci maintains genetic cohesion in the Pseudomonas syringae species complex.</title>
        <authorList>
            <person name="Dillon M."/>
            <person name="Thakur S."/>
            <person name="Almeida R.N.D."/>
            <person name="Weir B.S."/>
            <person name="Guttman D.S."/>
        </authorList>
    </citation>
    <scope>NUCLEOTIDE SEQUENCE [LARGE SCALE GENOMIC DNA]</scope>
    <source>
        <strain evidence="2 3">ICMP 3934</strain>
    </source>
</reference>
<name>A0A3M5MNT1_PSESX</name>
<evidence type="ECO:0000313" key="3">
    <source>
        <dbReference type="Proteomes" id="UP000282636"/>
    </source>
</evidence>
<protein>
    <submittedName>
        <fullName evidence="2">Uncharacterized protein</fullName>
    </submittedName>
</protein>
<dbReference type="Proteomes" id="UP000282636">
    <property type="component" value="Unassembled WGS sequence"/>
</dbReference>
<feature type="compositionally biased region" description="Basic residues" evidence="1">
    <location>
        <begin position="34"/>
        <end position="46"/>
    </location>
</feature>
<proteinExistence type="predicted"/>
<evidence type="ECO:0000313" key="2">
    <source>
        <dbReference type="EMBL" id="RMT61761.1"/>
    </source>
</evidence>
<gene>
    <name evidence="2" type="ORF">ALP44_102188</name>
</gene>
<evidence type="ECO:0000256" key="1">
    <source>
        <dbReference type="SAM" id="MobiDB-lite"/>
    </source>
</evidence>
<dbReference type="EMBL" id="RBTL01000270">
    <property type="protein sequence ID" value="RMT61761.1"/>
    <property type="molecule type" value="Genomic_DNA"/>
</dbReference>
<accession>A0A3M5MNT1</accession>
<organism evidence="2 3">
    <name type="scientific">Pseudomonas syringae pv. theae</name>
    <dbReference type="NCBI Taxonomy" id="103985"/>
    <lineage>
        <taxon>Bacteria</taxon>
        <taxon>Pseudomonadati</taxon>
        <taxon>Pseudomonadota</taxon>
        <taxon>Gammaproteobacteria</taxon>
        <taxon>Pseudomonadales</taxon>
        <taxon>Pseudomonadaceae</taxon>
        <taxon>Pseudomonas</taxon>
        <taxon>Pseudomonas syringae</taxon>
    </lineage>
</organism>